<dbReference type="GO" id="GO:0005524">
    <property type="term" value="F:ATP binding"/>
    <property type="evidence" value="ECO:0007669"/>
    <property type="project" value="InterPro"/>
</dbReference>
<dbReference type="GO" id="GO:0004672">
    <property type="term" value="F:protein kinase activity"/>
    <property type="evidence" value="ECO:0007669"/>
    <property type="project" value="InterPro"/>
</dbReference>
<organism evidence="2 3">
    <name type="scientific">Diversispora epigaea</name>
    <dbReference type="NCBI Taxonomy" id="1348612"/>
    <lineage>
        <taxon>Eukaryota</taxon>
        <taxon>Fungi</taxon>
        <taxon>Fungi incertae sedis</taxon>
        <taxon>Mucoromycota</taxon>
        <taxon>Glomeromycotina</taxon>
        <taxon>Glomeromycetes</taxon>
        <taxon>Diversisporales</taxon>
        <taxon>Diversisporaceae</taxon>
        <taxon>Diversispora</taxon>
    </lineage>
</organism>
<evidence type="ECO:0000313" key="3">
    <source>
        <dbReference type="Proteomes" id="UP000266861"/>
    </source>
</evidence>
<dbReference type="Gene3D" id="1.10.510.10">
    <property type="entry name" value="Transferase(Phosphotransferase) domain 1"/>
    <property type="match status" value="1"/>
</dbReference>
<dbReference type="InterPro" id="IPR011009">
    <property type="entry name" value="Kinase-like_dom_sf"/>
</dbReference>
<feature type="domain" description="Protein kinase" evidence="1">
    <location>
        <begin position="1"/>
        <end position="89"/>
    </location>
</feature>
<dbReference type="AlphaFoldDB" id="A0A397JKQ8"/>
<proteinExistence type="predicted"/>
<dbReference type="Proteomes" id="UP000266861">
    <property type="component" value="Unassembled WGS sequence"/>
</dbReference>
<gene>
    <name evidence="2" type="ORF">Glove_37g103</name>
</gene>
<keyword evidence="3" id="KW-1185">Reference proteome</keyword>
<dbReference type="OrthoDB" id="193931at2759"/>
<evidence type="ECO:0000313" key="2">
    <source>
        <dbReference type="EMBL" id="RHZ87378.1"/>
    </source>
</evidence>
<dbReference type="Gene3D" id="3.30.200.20">
    <property type="entry name" value="Phosphorylase Kinase, domain 1"/>
    <property type="match status" value="1"/>
</dbReference>
<protein>
    <recommendedName>
        <fullName evidence="1">Protein kinase domain-containing protein</fullName>
    </recommendedName>
</protein>
<dbReference type="STRING" id="1348612.A0A397JKQ8"/>
<reference evidence="2 3" key="1">
    <citation type="submission" date="2018-08" db="EMBL/GenBank/DDBJ databases">
        <title>Genome and evolution of the arbuscular mycorrhizal fungus Diversispora epigaea (formerly Glomus versiforme) and its bacterial endosymbionts.</title>
        <authorList>
            <person name="Sun X."/>
            <person name="Fei Z."/>
            <person name="Harrison M."/>
        </authorList>
    </citation>
    <scope>NUCLEOTIDE SEQUENCE [LARGE SCALE GENOMIC DNA]</scope>
    <source>
        <strain evidence="2 3">IT104</strain>
    </source>
</reference>
<sequence>MSVQHSSVIKLLDVVETTYYIGIVLECIPGGELYNYVDKKHHLDEVEACRSFKQHIHIVHCDLKLLFVIGFTTTIHIYAQDLTPQQPSI</sequence>
<name>A0A397JKQ8_9GLOM</name>
<dbReference type="InterPro" id="IPR000719">
    <property type="entry name" value="Prot_kinase_dom"/>
</dbReference>
<comment type="caution">
    <text evidence="2">The sequence shown here is derived from an EMBL/GenBank/DDBJ whole genome shotgun (WGS) entry which is preliminary data.</text>
</comment>
<dbReference type="SUPFAM" id="SSF56112">
    <property type="entry name" value="Protein kinase-like (PK-like)"/>
    <property type="match status" value="1"/>
</dbReference>
<evidence type="ECO:0000259" key="1">
    <source>
        <dbReference type="PROSITE" id="PS50011"/>
    </source>
</evidence>
<accession>A0A397JKQ8</accession>
<dbReference type="PROSITE" id="PS50011">
    <property type="entry name" value="PROTEIN_KINASE_DOM"/>
    <property type="match status" value="1"/>
</dbReference>
<dbReference type="EMBL" id="PQFF01000035">
    <property type="protein sequence ID" value="RHZ87378.1"/>
    <property type="molecule type" value="Genomic_DNA"/>
</dbReference>